<sequence>MNNRHTRFLGITKRGSNEDSIAEMVLNRQTMPSNSTQRHIQRAIPSYL</sequence>
<evidence type="ECO:0000313" key="3">
    <source>
        <dbReference type="Proteomes" id="UP001242368"/>
    </source>
</evidence>
<protein>
    <submittedName>
        <fullName evidence="2">Uncharacterized protein</fullName>
    </submittedName>
</protein>
<keyword evidence="3" id="KW-1185">Reference proteome</keyword>
<evidence type="ECO:0000313" key="1">
    <source>
        <dbReference type="EMBL" id="MDN3707169.1"/>
    </source>
</evidence>
<name>A0ABT8CZY1_9FLAO</name>
<dbReference type="EMBL" id="JAUFQU010000001">
    <property type="protein sequence ID" value="MDN3707169.1"/>
    <property type="molecule type" value="Genomic_DNA"/>
</dbReference>
<dbReference type="RefSeq" id="WP_290363197.1">
    <property type="nucleotide sequence ID" value="NZ_JAUFQU010000001.1"/>
</dbReference>
<dbReference type="EMBL" id="JAUFQU010000077">
    <property type="protein sequence ID" value="MDN3710148.1"/>
    <property type="molecule type" value="Genomic_DNA"/>
</dbReference>
<organism evidence="2 3">
    <name type="scientific">Paenimyroides ceti</name>
    <dbReference type="NCBI Taxonomy" id="395087"/>
    <lineage>
        <taxon>Bacteria</taxon>
        <taxon>Pseudomonadati</taxon>
        <taxon>Bacteroidota</taxon>
        <taxon>Flavobacteriia</taxon>
        <taxon>Flavobacteriales</taxon>
        <taxon>Flavobacteriaceae</taxon>
        <taxon>Paenimyroides</taxon>
    </lineage>
</organism>
<accession>A0ABT8CZY1</accession>
<gene>
    <name evidence="1" type="ORF">QW060_08475</name>
    <name evidence="2" type="ORF">QW060_25050</name>
</gene>
<evidence type="ECO:0000313" key="2">
    <source>
        <dbReference type="EMBL" id="MDN3710148.1"/>
    </source>
</evidence>
<reference evidence="2" key="3">
    <citation type="submission" date="2023-06" db="EMBL/GenBank/DDBJ databases">
        <authorList>
            <person name="Lucena T."/>
            <person name="Sun Q."/>
        </authorList>
    </citation>
    <scope>NUCLEOTIDE SEQUENCE</scope>
    <source>
        <strain evidence="2">CECT 7184</strain>
    </source>
</reference>
<reference evidence="2" key="1">
    <citation type="journal article" date="2014" name="Int. J. Syst. Evol. Microbiol.">
        <title>Complete genome of a new Firmicutes species belonging to the dominant human colonic microbiota ('Ruminococcus bicirculans') reveals two chromosomes and a selective capacity to utilize plant glucans.</title>
        <authorList>
            <consortium name="NISC Comparative Sequencing Program"/>
            <person name="Wegmann U."/>
            <person name="Louis P."/>
            <person name="Goesmann A."/>
            <person name="Henrissat B."/>
            <person name="Duncan S.H."/>
            <person name="Flint H.J."/>
        </authorList>
    </citation>
    <scope>NUCLEOTIDE SEQUENCE</scope>
    <source>
        <strain evidence="2">CECT 7184</strain>
    </source>
</reference>
<reference evidence="3" key="2">
    <citation type="journal article" date="2019" name="Int. J. Syst. Evol. Microbiol.">
        <title>The Global Catalogue of Microorganisms (GCM) 10K type strain sequencing project: providing services to taxonomists for standard genome sequencing and annotation.</title>
        <authorList>
            <consortium name="The Broad Institute Genomics Platform"/>
            <consortium name="The Broad Institute Genome Sequencing Center for Infectious Disease"/>
            <person name="Wu L."/>
            <person name="Ma J."/>
        </authorList>
    </citation>
    <scope>NUCLEOTIDE SEQUENCE [LARGE SCALE GENOMIC DNA]</scope>
    <source>
        <strain evidence="3">CECT 7184</strain>
    </source>
</reference>
<dbReference type="Proteomes" id="UP001242368">
    <property type="component" value="Unassembled WGS sequence"/>
</dbReference>
<proteinExistence type="predicted"/>
<comment type="caution">
    <text evidence="2">The sequence shown here is derived from an EMBL/GenBank/DDBJ whole genome shotgun (WGS) entry which is preliminary data.</text>
</comment>